<dbReference type="SUPFAM" id="SSF53850">
    <property type="entry name" value="Periplasmic binding protein-like II"/>
    <property type="match status" value="1"/>
</dbReference>
<name>A0A943DHX2_9FIRM</name>
<dbReference type="PANTHER" id="PTHR43649">
    <property type="entry name" value="ARABINOSE-BINDING PROTEIN-RELATED"/>
    <property type="match status" value="1"/>
</dbReference>
<sequence length="501" mass="54795">MKKFNKVLALGMAGSMALSMAACGGSSSSASTDTDGSSTSTAAPTAAPSKDVVTLKWVAVGSGMPSNYDAWLAQINPYLEDKIGVNIDMEVISWGDWDTRRNVIVNTSGEYDILFTNVNTYNNDVNTGAFLDITDMLKEAAPELYASVPEDYWKACEVGGRVYGVPTYKDSSQSEYVVWDKAKVEAAGYDYTKELGITDLDELTAPLKAIKDTDGEASFPLNKNGGGYQSYMYDQLGAGLYPLGVRYDDSEGKVVATVEQDDVKQILKTFHEWYNEGIINSDAATRPEDANYKACSIAQGWSGAAITSWGPQLGVECVAQKWGPTIVSNETVRGSLNCISANCAYPEKALQFLQLVNTDTYVRDLFYYGVQGDNWDYTDDSKTFVHKNNADWSMAGYTQGSFFAITPTDDFDFNQFDEVKELNEKAEPSVLLGFTLDTTPIADELANCIQIAERYKGELLTGTADPEVMVPQMMQELRAAGFDKIVAEAQSQVDAFMATNK</sequence>
<feature type="signal peptide" evidence="1">
    <location>
        <begin position="1"/>
        <end position="21"/>
    </location>
</feature>
<dbReference type="Proteomes" id="UP000759273">
    <property type="component" value="Unassembled WGS sequence"/>
</dbReference>
<dbReference type="PANTHER" id="PTHR43649:SF17">
    <property type="entry name" value="ABC TRANSPORTER SOLUTE BINDING PROTEIN-SUGAR TRANSPORT"/>
    <property type="match status" value="1"/>
</dbReference>
<dbReference type="AlphaFoldDB" id="A0A943DHX2"/>
<dbReference type="EMBL" id="JAGZGG010000022">
    <property type="protein sequence ID" value="MBS5332773.1"/>
    <property type="molecule type" value="Genomic_DNA"/>
</dbReference>
<accession>A0A943DHX2</accession>
<proteinExistence type="predicted"/>
<evidence type="ECO:0000256" key="1">
    <source>
        <dbReference type="SAM" id="SignalP"/>
    </source>
</evidence>
<evidence type="ECO:0000313" key="4">
    <source>
        <dbReference type="Proteomes" id="UP000759273"/>
    </source>
</evidence>
<gene>
    <name evidence="3" type="ORF">KHY36_09620</name>
</gene>
<feature type="chain" id="PRO_5039263920" evidence="1">
    <location>
        <begin position="22"/>
        <end position="501"/>
    </location>
</feature>
<evidence type="ECO:0000259" key="2">
    <source>
        <dbReference type="Pfam" id="PF12010"/>
    </source>
</evidence>
<evidence type="ECO:0000313" key="3">
    <source>
        <dbReference type="EMBL" id="MBS5332773.1"/>
    </source>
</evidence>
<comment type="caution">
    <text evidence="3">The sequence shown here is derived from an EMBL/GenBank/DDBJ whole genome shotgun (WGS) entry which is preliminary data.</text>
</comment>
<dbReference type="Pfam" id="PF12010">
    <property type="entry name" value="DUF3502"/>
    <property type="match status" value="1"/>
</dbReference>
<protein>
    <submittedName>
        <fullName evidence="3">ABC transporter substrate-binding protein</fullName>
    </submittedName>
</protein>
<dbReference type="InterPro" id="IPR050490">
    <property type="entry name" value="Bact_solute-bd_prot1"/>
</dbReference>
<organism evidence="3 4">
    <name type="scientific">Subdoligranulum variabile</name>
    <dbReference type="NCBI Taxonomy" id="214851"/>
    <lineage>
        <taxon>Bacteria</taxon>
        <taxon>Bacillati</taxon>
        <taxon>Bacillota</taxon>
        <taxon>Clostridia</taxon>
        <taxon>Eubacteriales</taxon>
        <taxon>Oscillospiraceae</taxon>
        <taxon>Subdoligranulum</taxon>
    </lineage>
</organism>
<dbReference type="PROSITE" id="PS51257">
    <property type="entry name" value="PROKAR_LIPOPROTEIN"/>
    <property type="match status" value="1"/>
</dbReference>
<dbReference type="InterPro" id="IPR022627">
    <property type="entry name" value="DUF3502"/>
</dbReference>
<dbReference type="Gene3D" id="3.40.190.10">
    <property type="entry name" value="Periplasmic binding protein-like II"/>
    <property type="match status" value="1"/>
</dbReference>
<reference evidence="3" key="1">
    <citation type="submission" date="2021-02" db="EMBL/GenBank/DDBJ databases">
        <title>Infant gut strain persistence is associated with maternal origin, phylogeny, and functional potential including surface adhesion and iron acquisition.</title>
        <authorList>
            <person name="Lou Y.C."/>
        </authorList>
    </citation>
    <scope>NUCLEOTIDE SEQUENCE</scope>
    <source>
        <strain evidence="3">L3_101_000M1_dasL3_101_000M1_concoct_87</strain>
    </source>
</reference>
<feature type="domain" description="DUF3502" evidence="2">
    <location>
        <begin position="431"/>
        <end position="497"/>
    </location>
</feature>
<keyword evidence="1" id="KW-0732">Signal</keyword>